<dbReference type="GO" id="GO:0003917">
    <property type="term" value="F:DNA topoisomerase type I (single strand cut, ATP-independent) activity"/>
    <property type="evidence" value="ECO:0007669"/>
    <property type="project" value="InterPro"/>
</dbReference>
<dbReference type="InterPro" id="IPR013500">
    <property type="entry name" value="TopoI_cat_euk"/>
</dbReference>
<evidence type="ECO:0000313" key="4">
    <source>
        <dbReference type="Proteomes" id="UP000053675"/>
    </source>
</evidence>
<dbReference type="GO" id="GO:0006265">
    <property type="term" value="P:DNA topological change"/>
    <property type="evidence" value="ECO:0007669"/>
    <property type="project" value="InterPro"/>
</dbReference>
<evidence type="ECO:0000259" key="1">
    <source>
        <dbReference type="Pfam" id="PF01028"/>
    </source>
</evidence>
<dbReference type="SUPFAM" id="SSF56349">
    <property type="entry name" value="DNA breaking-rejoining enzymes"/>
    <property type="match status" value="1"/>
</dbReference>
<dbReference type="PROSITE" id="PS52038">
    <property type="entry name" value="TOPO_IB_2"/>
    <property type="match status" value="1"/>
</dbReference>
<dbReference type="Pfam" id="PF01028">
    <property type="entry name" value="Topoisom_I"/>
    <property type="match status" value="1"/>
</dbReference>
<comment type="caution">
    <text evidence="3">The sequence shown here is derived from an EMBL/GenBank/DDBJ whole genome shotgun (WGS) entry which is preliminary data.</text>
</comment>
<feature type="domain" description="DNA topoisomerase IB N-terminal" evidence="2">
    <location>
        <begin position="16"/>
        <end position="64"/>
    </location>
</feature>
<name>A0A084UAZ6_9HYPH</name>
<proteinExistence type="predicted"/>
<dbReference type="Gene3D" id="3.30.66.10">
    <property type="entry name" value="DNA topoisomerase I domain"/>
    <property type="match status" value="1"/>
</dbReference>
<dbReference type="GO" id="GO:0003677">
    <property type="term" value="F:DNA binding"/>
    <property type="evidence" value="ECO:0007669"/>
    <property type="project" value="InterPro"/>
</dbReference>
<dbReference type="SUPFAM" id="SSF55869">
    <property type="entry name" value="DNA topoisomerase I domain"/>
    <property type="match status" value="1"/>
</dbReference>
<reference evidence="3 4" key="1">
    <citation type="submission" date="2014-05" db="EMBL/GenBank/DDBJ databases">
        <title>Draft Genome Sequence of Nitratireductor basaltis Strain UMTGB225, A Marine Bacterium Isolated from Green Barrel Tunicate.</title>
        <authorList>
            <person name="Gan H.Y."/>
        </authorList>
    </citation>
    <scope>NUCLEOTIDE SEQUENCE [LARGE SCALE GENOMIC DNA]</scope>
    <source>
        <strain evidence="3 4">UMTGB225</strain>
    </source>
</reference>
<dbReference type="Pfam" id="PF21338">
    <property type="entry name" value="Top1B_N_bact"/>
    <property type="match status" value="1"/>
</dbReference>
<dbReference type="EMBL" id="JMQM01000001">
    <property type="protein sequence ID" value="KFB10132.1"/>
    <property type="molecule type" value="Genomic_DNA"/>
</dbReference>
<dbReference type="Proteomes" id="UP000053675">
    <property type="component" value="Unassembled WGS sequence"/>
</dbReference>
<dbReference type="InterPro" id="IPR014711">
    <property type="entry name" value="TopoI_cat_a-hlx-sub_euk"/>
</dbReference>
<dbReference type="eggNOG" id="COG3569">
    <property type="taxonomic scope" value="Bacteria"/>
</dbReference>
<dbReference type="RefSeq" id="WP_244444520.1">
    <property type="nucleotide sequence ID" value="NZ_JMQM01000001.1"/>
</dbReference>
<dbReference type="AlphaFoldDB" id="A0A084UAZ6"/>
<gene>
    <name evidence="3" type="ORF">EL18_01162</name>
</gene>
<keyword evidence="3" id="KW-0413">Isomerase</keyword>
<dbReference type="STRING" id="472175.EL18_01162"/>
<keyword evidence="4" id="KW-1185">Reference proteome</keyword>
<dbReference type="InterPro" id="IPR049331">
    <property type="entry name" value="Top1B_N_bact"/>
</dbReference>
<dbReference type="Gene3D" id="3.90.15.10">
    <property type="entry name" value="Topoisomerase I, Chain A, domain 3"/>
    <property type="match status" value="1"/>
</dbReference>
<protein>
    <submittedName>
        <fullName evidence="3">DNA topoisomerase</fullName>
    </submittedName>
</protein>
<accession>A0A084UAZ6</accession>
<dbReference type="PATRIC" id="fig|472175.3.peg.1168"/>
<dbReference type="InterPro" id="IPR035447">
    <property type="entry name" value="DNA_topo_I_N_sf"/>
</dbReference>
<sequence length="332" mass="38892">MSDQEPGIRRKRAGKGFYYLTSEGRKVEDPATIRRIRALAIPPAWEDVWISPEATGHIQATGRDAKGRKQYRYHAGWTACRDEAKFSSLTDFARRLPELRERVDNDMRRRSLSRERVVASVVWLLDNALIRIGNDIYAKTNRSYGLTTLKERHVEVEGSRLRFSFRGKSGQEWNLKLADRRIARIIRSMQELPGQRLFQYLDETDARRDVHSHDVNMYIRETIGEKYSSKHFRTWGATTIACERLRTLPLPDTKTERNRLQNQVIDSVAKKLNNTRAVCRRCYIHPLVLSAWGEGSLQPALDDYRRRYRRPFKGMDQDESLVLRWLEDRLDG</sequence>
<dbReference type="InterPro" id="IPR011010">
    <property type="entry name" value="DNA_brk_join_enz"/>
</dbReference>
<dbReference type="Gene3D" id="1.10.132.120">
    <property type="match status" value="1"/>
</dbReference>
<evidence type="ECO:0000259" key="2">
    <source>
        <dbReference type="Pfam" id="PF21338"/>
    </source>
</evidence>
<evidence type="ECO:0000313" key="3">
    <source>
        <dbReference type="EMBL" id="KFB10132.1"/>
    </source>
</evidence>
<organism evidence="3 4">
    <name type="scientific">Nitratireductor basaltis</name>
    <dbReference type="NCBI Taxonomy" id="472175"/>
    <lineage>
        <taxon>Bacteria</taxon>
        <taxon>Pseudomonadati</taxon>
        <taxon>Pseudomonadota</taxon>
        <taxon>Alphaproteobacteria</taxon>
        <taxon>Hyphomicrobiales</taxon>
        <taxon>Phyllobacteriaceae</taxon>
        <taxon>Nitratireductor</taxon>
    </lineage>
</organism>
<feature type="domain" description="DNA topoisomerase I catalytic core eukaryotic-type" evidence="1">
    <location>
        <begin position="80"/>
        <end position="279"/>
    </location>
</feature>